<reference evidence="2 3" key="1">
    <citation type="journal article" date="2012" name="New Phytol.">
        <title>Insight into trade-off between wood decay and parasitism from the genome of a fungal forest pathogen.</title>
        <authorList>
            <person name="Olson A."/>
            <person name="Aerts A."/>
            <person name="Asiegbu F."/>
            <person name="Belbahri L."/>
            <person name="Bouzid O."/>
            <person name="Broberg A."/>
            <person name="Canback B."/>
            <person name="Coutinho P.M."/>
            <person name="Cullen D."/>
            <person name="Dalman K."/>
            <person name="Deflorio G."/>
            <person name="van Diepen L.T."/>
            <person name="Dunand C."/>
            <person name="Duplessis S."/>
            <person name="Durling M."/>
            <person name="Gonthier P."/>
            <person name="Grimwood J."/>
            <person name="Fossdal C.G."/>
            <person name="Hansson D."/>
            <person name="Henrissat B."/>
            <person name="Hietala A."/>
            <person name="Himmelstrand K."/>
            <person name="Hoffmeister D."/>
            <person name="Hogberg N."/>
            <person name="James T.Y."/>
            <person name="Karlsson M."/>
            <person name="Kohler A."/>
            <person name="Kues U."/>
            <person name="Lee Y.H."/>
            <person name="Lin Y.C."/>
            <person name="Lind M."/>
            <person name="Lindquist E."/>
            <person name="Lombard V."/>
            <person name="Lucas S."/>
            <person name="Lunden K."/>
            <person name="Morin E."/>
            <person name="Murat C."/>
            <person name="Park J."/>
            <person name="Raffaello T."/>
            <person name="Rouze P."/>
            <person name="Salamov A."/>
            <person name="Schmutz J."/>
            <person name="Solheim H."/>
            <person name="Stahlberg J."/>
            <person name="Velez H."/>
            <person name="de Vries R.P."/>
            <person name="Wiebenga A."/>
            <person name="Woodward S."/>
            <person name="Yakovlev I."/>
            <person name="Garbelotto M."/>
            <person name="Martin F."/>
            <person name="Grigoriev I.V."/>
            <person name="Stenlid J."/>
        </authorList>
    </citation>
    <scope>NUCLEOTIDE SEQUENCE [LARGE SCALE GENOMIC DNA]</scope>
    <source>
        <strain evidence="2 3">TC 32-1</strain>
    </source>
</reference>
<name>W4K1C6_HETIT</name>
<sequence length="74" mass="8500">MANEASFVSLRIKLAWPLDFHPHLASPYMEVAQIQLCAVDFLVWCHTWQAPRPSPIPEPDSVQHGHTPQRLWEA</sequence>
<dbReference type="RefSeq" id="XP_009548106.1">
    <property type="nucleotide sequence ID" value="XM_009549811.1"/>
</dbReference>
<evidence type="ECO:0000256" key="1">
    <source>
        <dbReference type="SAM" id="MobiDB-lite"/>
    </source>
</evidence>
<dbReference type="EMBL" id="KI925460">
    <property type="protein sequence ID" value="ETW79524.1"/>
    <property type="molecule type" value="Genomic_DNA"/>
</dbReference>
<keyword evidence="3" id="KW-1185">Reference proteome</keyword>
<dbReference type="InParanoid" id="W4K1C6"/>
<proteinExistence type="predicted"/>
<accession>W4K1C6</accession>
<dbReference type="HOGENOM" id="CLU_2688119_0_0_1"/>
<gene>
    <name evidence="2" type="ORF">HETIRDRAFT_322190</name>
</gene>
<organism evidence="2 3">
    <name type="scientific">Heterobasidion irregulare (strain TC 32-1)</name>
    <dbReference type="NCBI Taxonomy" id="747525"/>
    <lineage>
        <taxon>Eukaryota</taxon>
        <taxon>Fungi</taxon>
        <taxon>Dikarya</taxon>
        <taxon>Basidiomycota</taxon>
        <taxon>Agaricomycotina</taxon>
        <taxon>Agaricomycetes</taxon>
        <taxon>Russulales</taxon>
        <taxon>Bondarzewiaceae</taxon>
        <taxon>Heterobasidion</taxon>
        <taxon>Heterobasidion annosum species complex</taxon>
    </lineage>
</organism>
<dbReference type="Proteomes" id="UP000030671">
    <property type="component" value="Unassembled WGS sequence"/>
</dbReference>
<dbReference type="GeneID" id="20670822"/>
<feature type="region of interest" description="Disordered" evidence="1">
    <location>
        <begin position="52"/>
        <end position="74"/>
    </location>
</feature>
<protein>
    <submittedName>
        <fullName evidence="2">Uncharacterized protein</fullName>
    </submittedName>
</protein>
<evidence type="ECO:0000313" key="3">
    <source>
        <dbReference type="Proteomes" id="UP000030671"/>
    </source>
</evidence>
<dbReference type="AlphaFoldDB" id="W4K1C6"/>
<dbReference type="KEGG" id="hir:HETIRDRAFT_322190"/>
<evidence type="ECO:0000313" key="2">
    <source>
        <dbReference type="EMBL" id="ETW79524.1"/>
    </source>
</evidence>